<keyword evidence="7" id="KW-0851">Voltage-gated channel</keyword>
<sequence length="1029" mass="112201">MASTGESSSSTPSAVADRKAEGSCSGVYRWYLHLAASAVVFIFGLACLLTWKLMVSIRRWLRHRRLVRSTQHRVFASAAPPAAAAEADGDSLQSSRRRRCSLAIRELAGRLVSPHTAAGRVALMLNFALSMTSIAFYAYEAVVWAGRVERCFPWSRSPLMIIDLAFNCVYLLRFCLRFLAAPNKLHFWLEVQSLVDYCTVPPAFVGLWLEQYWLGLRFIRVLHLTSLPDVLQRLGLLRSGSAIRLLQLLTIFVCVWFLGASATHMLENSASLNGIGKTSGVTFGDCLYFTIVTMSTVGFGDISPETDWGRAFISLYILVALAVFASYTPEIAGMITARSRHAGAYKPEHGNKHIVVSGAPIAQSVDTFLANLLHVDRKLSNSIIVVCLFPQKPDPDFQSLLKRHHRNLVYLEGTILSMTDCKRARLSSAEAAIILARQDSEQPDEEDAENTMRAVSVKNIAPSVRCIVQLLQYHSKEHLECIPNWNWQKGDECVCSAELRLGLLAQSCAAPGFSTLMANLFATRSLPSGPSLDAWEADYLVGVSNEIYSECFGPAFAGMTFAEAAAVCYSELGVILLAVMPEADTDDSGNVASALLLNPSGSAEGFEIPSSGKPCRGLFLADTQDDMRLVLGLDEATARDALERFRSLQATDAVVEATAAQPSSYDPASGSTHWCEDRSLMSDALLPVRTGRSKVAEFKGHYVLCVAGGEDSTGHLDLCSFVAPLRSRAYHRQDLVPIVVVCDLNQLEREWDELCNFPEVYAVTESPMRRASLRAAGIDQCDMCIVISGGRCYEPDDNQVDPYLVDREVVMCTLNIKAIGLPGNSEIYYQALGLPVPQTVKELGAPIVTEILIDKNIQYLDQDDDDDDTIEEIHNTEAFACGSAFSASVLDSLLATVYFNSSAMRLITALVTGGAAQHCHGSSTADASQALPASRVTQLSMLIDERLSVGCDTFGKMFLRLLGRHGILCFGVYRYRDSYGGCGGGGGGGSNKRIVIACPSSEFRMLKSDLVFCLLPATRAPAPDQRGAR</sequence>
<dbReference type="Proteomes" id="UP000215902">
    <property type="component" value="Unassembled WGS sequence"/>
</dbReference>
<dbReference type="PANTHER" id="PTHR10027">
    <property type="entry name" value="CALCIUM-ACTIVATED POTASSIUM CHANNEL ALPHA CHAIN"/>
    <property type="match status" value="1"/>
</dbReference>
<dbReference type="InterPro" id="IPR003148">
    <property type="entry name" value="RCK_N"/>
</dbReference>
<dbReference type="Gene3D" id="3.40.50.720">
    <property type="entry name" value="NAD(P)-binding Rossmann-like Domain"/>
    <property type="match status" value="2"/>
</dbReference>
<feature type="transmembrane region" description="Helical" evidence="14">
    <location>
        <begin position="311"/>
        <end position="328"/>
    </location>
</feature>
<keyword evidence="3" id="KW-0633">Potassium transport</keyword>
<dbReference type="InterPro" id="IPR005821">
    <property type="entry name" value="Ion_trans_dom"/>
</dbReference>
<dbReference type="STRING" id="282301.A0A267HA62"/>
<organism evidence="16 17">
    <name type="scientific">Macrostomum lignano</name>
    <dbReference type="NCBI Taxonomy" id="282301"/>
    <lineage>
        <taxon>Eukaryota</taxon>
        <taxon>Metazoa</taxon>
        <taxon>Spiralia</taxon>
        <taxon>Lophotrochozoa</taxon>
        <taxon>Platyhelminthes</taxon>
        <taxon>Rhabditophora</taxon>
        <taxon>Macrostomorpha</taxon>
        <taxon>Macrostomida</taxon>
        <taxon>Macrostomidae</taxon>
        <taxon>Macrostomum</taxon>
    </lineage>
</organism>
<dbReference type="Pfam" id="PF00520">
    <property type="entry name" value="Ion_trans"/>
    <property type="match status" value="1"/>
</dbReference>
<dbReference type="PRINTS" id="PR01449">
    <property type="entry name" value="BKCHANNELA"/>
</dbReference>
<keyword evidence="10" id="KW-0406">Ion transport</keyword>
<keyword evidence="9 14" id="KW-1133">Transmembrane helix</keyword>
<dbReference type="Pfam" id="PF03493">
    <property type="entry name" value="BK_channel_a"/>
    <property type="match status" value="1"/>
</dbReference>
<evidence type="ECO:0000313" key="16">
    <source>
        <dbReference type="EMBL" id="PAA94554.1"/>
    </source>
</evidence>
<keyword evidence="17" id="KW-1185">Reference proteome</keyword>
<evidence type="ECO:0000256" key="14">
    <source>
        <dbReference type="SAM" id="Phobius"/>
    </source>
</evidence>
<evidence type="ECO:0000256" key="3">
    <source>
        <dbReference type="ARBA" id="ARBA00022538"/>
    </source>
</evidence>
<feature type="transmembrane region" description="Helical" evidence="14">
    <location>
        <begin position="159"/>
        <end position="180"/>
    </location>
</feature>
<feature type="transmembrane region" description="Helical" evidence="14">
    <location>
        <begin position="30"/>
        <end position="55"/>
    </location>
</feature>
<feature type="domain" description="RCK N-terminal" evidence="15">
    <location>
        <begin position="699"/>
        <end position="852"/>
    </location>
</feature>
<evidence type="ECO:0000313" key="17">
    <source>
        <dbReference type="Proteomes" id="UP000215902"/>
    </source>
</evidence>
<evidence type="ECO:0000256" key="2">
    <source>
        <dbReference type="ARBA" id="ARBA00022448"/>
    </source>
</evidence>
<dbReference type="InterPro" id="IPR047871">
    <property type="entry name" value="K_chnl_Slo-like"/>
</dbReference>
<keyword evidence="8" id="KW-0630">Potassium</keyword>
<gene>
    <name evidence="16" type="ORF">BOX15_Mlig033054g2</name>
</gene>
<dbReference type="Pfam" id="PF22614">
    <property type="entry name" value="Slo-like_RCK"/>
    <property type="match status" value="2"/>
</dbReference>
<dbReference type="PANTHER" id="PTHR10027:SF33">
    <property type="entry name" value="CALCIUM-ACTIVATED POTASSIUM CHANNEL SUBUNIT ALPHA-1-RELATED"/>
    <property type="match status" value="1"/>
</dbReference>
<dbReference type="OrthoDB" id="10035564at2759"/>
<protein>
    <recommendedName>
        <fullName evidence="13">BK channel</fullName>
    </recommendedName>
</protein>
<evidence type="ECO:0000256" key="1">
    <source>
        <dbReference type="ARBA" id="ARBA00004141"/>
    </source>
</evidence>
<evidence type="ECO:0000256" key="13">
    <source>
        <dbReference type="ARBA" id="ARBA00029579"/>
    </source>
</evidence>
<evidence type="ECO:0000256" key="7">
    <source>
        <dbReference type="ARBA" id="ARBA00022882"/>
    </source>
</evidence>
<dbReference type="SUPFAM" id="SSF81324">
    <property type="entry name" value="Voltage-gated potassium channels"/>
    <property type="match status" value="1"/>
</dbReference>
<feature type="transmembrane region" description="Helical" evidence="14">
    <location>
        <begin position="280"/>
        <end position="299"/>
    </location>
</feature>
<evidence type="ECO:0000256" key="9">
    <source>
        <dbReference type="ARBA" id="ARBA00022989"/>
    </source>
</evidence>
<dbReference type="InterPro" id="IPR048735">
    <property type="entry name" value="Slowpoke-like_C"/>
</dbReference>
<feature type="transmembrane region" description="Helical" evidence="14">
    <location>
        <begin position="121"/>
        <end position="139"/>
    </location>
</feature>
<name>A0A267HA62_9PLAT</name>
<reference evidence="16 17" key="1">
    <citation type="submission" date="2017-06" db="EMBL/GenBank/DDBJ databases">
        <title>A platform for efficient transgenesis in Macrostomum lignano, a flatworm model organism for stem cell research.</title>
        <authorList>
            <person name="Berezikov E."/>
        </authorList>
    </citation>
    <scope>NUCLEOTIDE SEQUENCE [LARGE SCALE GENOMIC DNA]</scope>
    <source>
        <strain evidence="16">DV1</strain>
        <tissue evidence="16">Whole organism</tissue>
    </source>
</reference>
<accession>A0A267HA62</accession>
<keyword evidence="6" id="KW-0106">Calcium</keyword>
<evidence type="ECO:0000256" key="12">
    <source>
        <dbReference type="ARBA" id="ARBA00023303"/>
    </source>
</evidence>
<dbReference type="GO" id="GO:0060072">
    <property type="term" value="F:large conductance calcium-activated potassium channel activity"/>
    <property type="evidence" value="ECO:0007669"/>
    <property type="project" value="TreeGrafter"/>
</dbReference>
<keyword evidence="11 14" id="KW-0472">Membrane</keyword>
<dbReference type="PRINTS" id="PR00169">
    <property type="entry name" value="KCHANNEL"/>
</dbReference>
<feature type="transmembrane region" description="Helical" evidence="14">
    <location>
        <begin position="242"/>
        <end position="260"/>
    </location>
</feature>
<evidence type="ECO:0000256" key="11">
    <source>
        <dbReference type="ARBA" id="ARBA00023136"/>
    </source>
</evidence>
<dbReference type="GO" id="GO:0034702">
    <property type="term" value="C:monoatomic ion channel complex"/>
    <property type="evidence" value="ECO:0007669"/>
    <property type="project" value="UniProtKB-KW"/>
</dbReference>
<dbReference type="Pfam" id="PF21014">
    <property type="entry name" value="Slowpoke_C"/>
    <property type="match status" value="1"/>
</dbReference>
<dbReference type="EMBL" id="NIVC01000006">
    <property type="protein sequence ID" value="PAA94554.1"/>
    <property type="molecule type" value="Genomic_DNA"/>
</dbReference>
<keyword evidence="4 14" id="KW-0812">Transmembrane</keyword>
<evidence type="ECO:0000256" key="10">
    <source>
        <dbReference type="ARBA" id="ARBA00023065"/>
    </source>
</evidence>
<evidence type="ECO:0000256" key="4">
    <source>
        <dbReference type="ARBA" id="ARBA00022692"/>
    </source>
</evidence>
<proteinExistence type="predicted"/>
<dbReference type="InterPro" id="IPR003929">
    <property type="entry name" value="K_chnl_BK_asu"/>
</dbReference>
<keyword evidence="5" id="KW-0631">Potassium channel</keyword>
<comment type="caution">
    <text evidence="16">The sequence shown here is derived from an EMBL/GenBank/DDBJ whole genome shotgun (WGS) entry which is preliminary data.</text>
</comment>
<dbReference type="AlphaFoldDB" id="A0A267HA62"/>
<dbReference type="FunFam" id="1.10.287.70:FF:000015">
    <property type="entry name" value="Calcium-activated potassium channel subunit alpha-1 isoform X7"/>
    <property type="match status" value="1"/>
</dbReference>
<evidence type="ECO:0000256" key="6">
    <source>
        <dbReference type="ARBA" id="ARBA00022837"/>
    </source>
</evidence>
<evidence type="ECO:0000256" key="8">
    <source>
        <dbReference type="ARBA" id="ARBA00022958"/>
    </source>
</evidence>
<evidence type="ECO:0000256" key="5">
    <source>
        <dbReference type="ARBA" id="ARBA00022826"/>
    </source>
</evidence>
<dbReference type="Gene3D" id="1.10.287.70">
    <property type="match status" value="1"/>
</dbReference>
<keyword evidence="12" id="KW-0407">Ion channel</keyword>
<evidence type="ECO:0000259" key="15">
    <source>
        <dbReference type="PROSITE" id="PS51201"/>
    </source>
</evidence>
<dbReference type="PROSITE" id="PS51201">
    <property type="entry name" value="RCK_N"/>
    <property type="match status" value="1"/>
</dbReference>
<keyword evidence="2" id="KW-0813">Transport</keyword>
<comment type="subcellular location">
    <subcellularLocation>
        <location evidence="1">Membrane</location>
        <topology evidence="1">Multi-pass membrane protein</topology>
    </subcellularLocation>
</comment>